<dbReference type="Gramene" id="KQK99619">
    <property type="protein sequence ID" value="KQK99619"/>
    <property type="gene ID" value="SETIT_012940mg"/>
</dbReference>
<sequence length="46" mass="4787">MSEKPWPQIEVGPSGRGGRRAPGSWQALGMAGLVDNAAVVLVKVGR</sequence>
<dbReference type="HOGENOM" id="CLU_3192313_0_0_1"/>
<dbReference type="AlphaFoldDB" id="K3YFC2"/>
<reference evidence="3" key="1">
    <citation type="journal article" date="2012" name="Nat. Biotechnol.">
        <title>Reference genome sequence of the model plant Setaria.</title>
        <authorList>
            <person name="Bennetzen J.L."/>
            <person name="Schmutz J."/>
            <person name="Wang H."/>
            <person name="Percifield R."/>
            <person name="Hawkins J."/>
            <person name="Pontaroli A.C."/>
            <person name="Estep M."/>
            <person name="Feng L."/>
            <person name="Vaughn J.N."/>
            <person name="Grimwood J."/>
            <person name="Jenkins J."/>
            <person name="Barry K."/>
            <person name="Lindquist E."/>
            <person name="Hellsten U."/>
            <person name="Deshpande S."/>
            <person name="Wang X."/>
            <person name="Wu X."/>
            <person name="Mitros T."/>
            <person name="Triplett J."/>
            <person name="Yang X."/>
            <person name="Ye C.Y."/>
            <person name="Mauro-Herrera M."/>
            <person name="Wang L."/>
            <person name="Li P."/>
            <person name="Sharma M."/>
            <person name="Sharma R."/>
            <person name="Ronald P.C."/>
            <person name="Panaud O."/>
            <person name="Kellogg E.A."/>
            <person name="Brutnell T.P."/>
            <person name="Doust A.N."/>
            <person name="Tuskan G.A."/>
            <person name="Rokhsar D."/>
            <person name="Devos K.M."/>
        </authorList>
    </citation>
    <scope>NUCLEOTIDE SEQUENCE [LARGE SCALE GENOMIC DNA]</scope>
    <source>
        <strain evidence="3">cv. Yugu1</strain>
    </source>
</reference>
<dbReference type="EMBL" id="AGNK02004557">
    <property type="status" value="NOT_ANNOTATED_CDS"/>
    <property type="molecule type" value="Genomic_DNA"/>
</dbReference>
<evidence type="ECO:0000256" key="1">
    <source>
        <dbReference type="SAM" id="MobiDB-lite"/>
    </source>
</evidence>
<accession>K3YFC2</accession>
<feature type="region of interest" description="Disordered" evidence="1">
    <location>
        <begin position="1"/>
        <end position="23"/>
    </location>
</feature>
<protein>
    <submittedName>
        <fullName evidence="2">Uncharacterized protein</fullName>
    </submittedName>
</protein>
<dbReference type="Proteomes" id="UP000004995">
    <property type="component" value="Unassembled WGS sequence"/>
</dbReference>
<evidence type="ECO:0000313" key="3">
    <source>
        <dbReference type="Proteomes" id="UP000004995"/>
    </source>
</evidence>
<organism evidence="2 3">
    <name type="scientific">Setaria italica</name>
    <name type="common">Foxtail millet</name>
    <name type="synonym">Panicum italicum</name>
    <dbReference type="NCBI Taxonomy" id="4555"/>
    <lineage>
        <taxon>Eukaryota</taxon>
        <taxon>Viridiplantae</taxon>
        <taxon>Streptophyta</taxon>
        <taxon>Embryophyta</taxon>
        <taxon>Tracheophyta</taxon>
        <taxon>Spermatophyta</taxon>
        <taxon>Magnoliopsida</taxon>
        <taxon>Liliopsida</taxon>
        <taxon>Poales</taxon>
        <taxon>Poaceae</taxon>
        <taxon>PACMAD clade</taxon>
        <taxon>Panicoideae</taxon>
        <taxon>Panicodae</taxon>
        <taxon>Paniceae</taxon>
        <taxon>Cenchrinae</taxon>
        <taxon>Setaria</taxon>
    </lineage>
</organism>
<proteinExistence type="predicted"/>
<dbReference type="InParanoid" id="K3YFC2"/>
<reference evidence="2" key="2">
    <citation type="submission" date="2018-08" db="UniProtKB">
        <authorList>
            <consortium name="EnsemblPlants"/>
        </authorList>
    </citation>
    <scope>IDENTIFICATION</scope>
    <source>
        <strain evidence="2">Yugu1</strain>
    </source>
</reference>
<keyword evidence="3" id="KW-1185">Reference proteome</keyword>
<dbReference type="EnsemblPlants" id="KQK99619">
    <property type="protein sequence ID" value="KQK99619"/>
    <property type="gene ID" value="SETIT_012940mg"/>
</dbReference>
<name>K3YFC2_SETIT</name>
<evidence type="ECO:0000313" key="2">
    <source>
        <dbReference type="EnsemblPlants" id="KQK99619"/>
    </source>
</evidence>